<name>A0AAN6EQC6_EXODE</name>
<gene>
    <name evidence="1" type="ORF">HRR80_006625</name>
</gene>
<sequence>MSSIECMCIFGCTPRDCLQDIDGAYHQHRAAPAIECRQEPWLAGAALFFRHLEEGSAISALWLHSGEVPSTISVELTKLASSNLAYGIVNHSALTTPHTDSQDSSRIVGVEG</sequence>
<proteinExistence type="predicted"/>
<reference evidence="1" key="1">
    <citation type="submission" date="2023-01" db="EMBL/GenBank/DDBJ databases">
        <title>Exophiala dermititidis isolated from Cystic Fibrosis Patient.</title>
        <authorList>
            <person name="Kurbessoian T."/>
            <person name="Crocker A."/>
            <person name="Murante D."/>
            <person name="Hogan D.A."/>
            <person name="Stajich J.E."/>
        </authorList>
    </citation>
    <scope>NUCLEOTIDE SEQUENCE</scope>
    <source>
        <strain evidence="1">Ex8</strain>
    </source>
</reference>
<evidence type="ECO:0000313" key="1">
    <source>
        <dbReference type="EMBL" id="KAJ8989388.1"/>
    </source>
</evidence>
<evidence type="ECO:0000313" key="2">
    <source>
        <dbReference type="Proteomes" id="UP001161757"/>
    </source>
</evidence>
<dbReference type="Proteomes" id="UP001161757">
    <property type="component" value="Unassembled WGS sequence"/>
</dbReference>
<accession>A0AAN6EQC6</accession>
<protein>
    <submittedName>
        <fullName evidence="1">Uncharacterized protein</fullName>
    </submittedName>
</protein>
<comment type="caution">
    <text evidence="1">The sequence shown here is derived from an EMBL/GenBank/DDBJ whole genome shotgun (WGS) entry which is preliminary data.</text>
</comment>
<dbReference type="EMBL" id="JAJGCB010000014">
    <property type="protein sequence ID" value="KAJ8989388.1"/>
    <property type="molecule type" value="Genomic_DNA"/>
</dbReference>
<organism evidence="1 2">
    <name type="scientific">Exophiala dermatitidis</name>
    <name type="common">Black yeast-like fungus</name>
    <name type="synonym">Wangiella dermatitidis</name>
    <dbReference type="NCBI Taxonomy" id="5970"/>
    <lineage>
        <taxon>Eukaryota</taxon>
        <taxon>Fungi</taxon>
        <taxon>Dikarya</taxon>
        <taxon>Ascomycota</taxon>
        <taxon>Pezizomycotina</taxon>
        <taxon>Eurotiomycetes</taxon>
        <taxon>Chaetothyriomycetidae</taxon>
        <taxon>Chaetothyriales</taxon>
        <taxon>Herpotrichiellaceae</taxon>
        <taxon>Exophiala</taxon>
    </lineage>
</organism>
<dbReference type="AlphaFoldDB" id="A0AAN6EQC6"/>